<evidence type="ECO:0000313" key="2">
    <source>
        <dbReference type="EMBL" id="QBR93340.1"/>
    </source>
</evidence>
<name>A0A4P7GMU6_9ACTN</name>
<organism evidence="2 3">
    <name type="scientific">Nocardioides euryhalodurans</name>
    <dbReference type="NCBI Taxonomy" id="2518370"/>
    <lineage>
        <taxon>Bacteria</taxon>
        <taxon>Bacillati</taxon>
        <taxon>Actinomycetota</taxon>
        <taxon>Actinomycetes</taxon>
        <taxon>Propionibacteriales</taxon>
        <taxon>Nocardioidaceae</taxon>
        <taxon>Nocardioides</taxon>
    </lineage>
</organism>
<evidence type="ECO:0000256" key="1">
    <source>
        <dbReference type="SAM" id="MobiDB-lite"/>
    </source>
</evidence>
<dbReference type="Proteomes" id="UP000294894">
    <property type="component" value="Chromosome"/>
</dbReference>
<sequence>MTTSRASGRTNRAVLNSLTEAEWLLVQETEPAALASLGEDDLLLLHDRVRRARKKYLGQYRRGASSAVAERGGRGASFRTNQRARDKAEVFETALARVSREVGRAANRTAAELRQERLAAARAEKGAGPAVGGSAAASTPERASTRRRTTKTTGGIKKDAHTRAAGTRRQAARDTRRSG</sequence>
<dbReference type="KEGG" id="noy:EXE57_14520"/>
<reference evidence="2 3" key="1">
    <citation type="submission" date="2019-03" db="EMBL/GenBank/DDBJ databases">
        <title>Three New Species of Nocardioides, Nocardioides euryhalodurans sp. nov., Nocardioides seonyuensis sp. nov. and Nocardioides eburneoflavus sp. nov., Iolated from Soil.</title>
        <authorList>
            <person name="Roh S.G."/>
            <person name="Lee C."/>
            <person name="Kim M.-K."/>
            <person name="Kim S.B."/>
        </authorList>
    </citation>
    <scope>NUCLEOTIDE SEQUENCE [LARGE SCALE GENOMIC DNA]</scope>
    <source>
        <strain evidence="2 3">MMS17-SY117</strain>
    </source>
</reference>
<proteinExistence type="predicted"/>
<evidence type="ECO:0000313" key="3">
    <source>
        <dbReference type="Proteomes" id="UP000294894"/>
    </source>
</evidence>
<dbReference type="AlphaFoldDB" id="A0A4P7GMU6"/>
<protein>
    <submittedName>
        <fullName evidence="2">Uncharacterized protein</fullName>
    </submittedName>
</protein>
<dbReference type="OrthoDB" id="3829170at2"/>
<dbReference type="EMBL" id="CP038267">
    <property type="protein sequence ID" value="QBR93340.1"/>
    <property type="molecule type" value="Genomic_DNA"/>
</dbReference>
<keyword evidence="3" id="KW-1185">Reference proteome</keyword>
<feature type="compositionally biased region" description="Low complexity" evidence="1">
    <location>
        <begin position="126"/>
        <end position="138"/>
    </location>
</feature>
<gene>
    <name evidence="2" type="ORF">EXE57_14520</name>
</gene>
<dbReference type="RefSeq" id="WP_135078676.1">
    <property type="nucleotide sequence ID" value="NZ_CP038267.1"/>
</dbReference>
<feature type="region of interest" description="Disordered" evidence="1">
    <location>
        <begin position="63"/>
        <end position="85"/>
    </location>
</feature>
<accession>A0A4P7GMU6</accession>
<feature type="region of interest" description="Disordered" evidence="1">
    <location>
        <begin position="120"/>
        <end position="179"/>
    </location>
</feature>